<comment type="caution">
    <text evidence="2">The sequence shown here is derived from an EMBL/GenBank/DDBJ whole genome shotgun (WGS) entry which is preliminary data.</text>
</comment>
<dbReference type="AlphaFoldDB" id="A0AAN6VDN7"/>
<gene>
    <name evidence="2" type="ORF">C8A00DRAFT_46929</name>
</gene>
<accession>A0AAN6VDN7</accession>
<dbReference type="GO" id="GO:0016301">
    <property type="term" value="F:kinase activity"/>
    <property type="evidence" value="ECO:0007669"/>
    <property type="project" value="UniProtKB-KW"/>
</dbReference>
<reference evidence="2" key="1">
    <citation type="journal article" date="2023" name="Mol. Phylogenet. Evol.">
        <title>Genome-scale phylogeny and comparative genomics of the fungal order Sordariales.</title>
        <authorList>
            <person name="Hensen N."/>
            <person name="Bonometti L."/>
            <person name="Westerberg I."/>
            <person name="Brannstrom I.O."/>
            <person name="Guillou S."/>
            <person name="Cros-Aarteil S."/>
            <person name="Calhoun S."/>
            <person name="Haridas S."/>
            <person name="Kuo A."/>
            <person name="Mondo S."/>
            <person name="Pangilinan J."/>
            <person name="Riley R."/>
            <person name="LaButti K."/>
            <person name="Andreopoulos B."/>
            <person name="Lipzen A."/>
            <person name="Chen C."/>
            <person name="Yan M."/>
            <person name="Daum C."/>
            <person name="Ng V."/>
            <person name="Clum A."/>
            <person name="Steindorff A."/>
            <person name="Ohm R.A."/>
            <person name="Martin F."/>
            <person name="Silar P."/>
            <person name="Natvig D.O."/>
            <person name="Lalanne C."/>
            <person name="Gautier V."/>
            <person name="Ament-Velasquez S.L."/>
            <person name="Kruys A."/>
            <person name="Hutchinson M.I."/>
            <person name="Powell A.J."/>
            <person name="Barry K."/>
            <person name="Miller A.N."/>
            <person name="Grigoriev I.V."/>
            <person name="Debuchy R."/>
            <person name="Gladieux P."/>
            <person name="Hiltunen Thoren M."/>
            <person name="Johannesson H."/>
        </authorList>
    </citation>
    <scope>NUCLEOTIDE SEQUENCE</scope>
    <source>
        <strain evidence="2">CBS 538.74</strain>
    </source>
</reference>
<reference evidence="2" key="2">
    <citation type="submission" date="2023-05" db="EMBL/GenBank/DDBJ databases">
        <authorList>
            <consortium name="Lawrence Berkeley National Laboratory"/>
            <person name="Steindorff A."/>
            <person name="Hensen N."/>
            <person name="Bonometti L."/>
            <person name="Westerberg I."/>
            <person name="Brannstrom I.O."/>
            <person name="Guillou S."/>
            <person name="Cros-Aarteil S."/>
            <person name="Calhoun S."/>
            <person name="Haridas S."/>
            <person name="Kuo A."/>
            <person name="Mondo S."/>
            <person name="Pangilinan J."/>
            <person name="Riley R."/>
            <person name="Labutti K."/>
            <person name="Andreopoulos B."/>
            <person name="Lipzen A."/>
            <person name="Chen C."/>
            <person name="Yanf M."/>
            <person name="Daum C."/>
            <person name="Ng V."/>
            <person name="Clum A."/>
            <person name="Ohm R."/>
            <person name="Martin F."/>
            <person name="Silar P."/>
            <person name="Natvig D."/>
            <person name="Lalanne C."/>
            <person name="Gautier V."/>
            <person name="Ament-Velasquez S.L."/>
            <person name="Kruys A."/>
            <person name="Hutchinson M.I."/>
            <person name="Powell A.J."/>
            <person name="Barry K."/>
            <person name="Miller A.N."/>
            <person name="Grigoriev I.V."/>
            <person name="Debuchy R."/>
            <person name="Gladieux P."/>
            <person name="Thoren M.H."/>
            <person name="Johannesson H."/>
        </authorList>
    </citation>
    <scope>NUCLEOTIDE SEQUENCE</scope>
    <source>
        <strain evidence="2">CBS 538.74</strain>
    </source>
</reference>
<dbReference type="PANTHER" id="PTHR21310:SF54">
    <property type="entry name" value="AMINOGLYCOSIDE PHOSPHOTRANSFERASE DOMAIN-CONTAINING PROTEIN"/>
    <property type="match status" value="1"/>
</dbReference>
<dbReference type="EMBL" id="MU857157">
    <property type="protein sequence ID" value="KAK4149457.1"/>
    <property type="molecule type" value="Genomic_DNA"/>
</dbReference>
<dbReference type="InterPro" id="IPR002575">
    <property type="entry name" value="Aminoglycoside_PTrfase"/>
</dbReference>
<proteinExistence type="predicted"/>
<dbReference type="Gene3D" id="3.90.1200.10">
    <property type="match status" value="1"/>
</dbReference>
<dbReference type="InterPro" id="IPR011009">
    <property type="entry name" value="Kinase-like_dom_sf"/>
</dbReference>
<dbReference type="PANTHER" id="PTHR21310">
    <property type="entry name" value="AMINOGLYCOSIDE PHOSPHOTRANSFERASE-RELATED-RELATED"/>
    <property type="match status" value="1"/>
</dbReference>
<protein>
    <submittedName>
        <fullName evidence="2">Kinase-like domain-containing protein</fullName>
    </submittedName>
</protein>
<name>A0AAN6VDN7_9PEZI</name>
<dbReference type="SUPFAM" id="SSF56112">
    <property type="entry name" value="Protein kinase-like (PK-like)"/>
    <property type="match status" value="1"/>
</dbReference>
<evidence type="ECO:0000313" key="3">
    <source>
        <dbReference type="Proteomes" id="UP001302745"/>
    </source>
</evidence>
<organism evidence="2 3">
    <name type="scientific">Chaetomidium leptoderma</name>
    <dbReference type="NCBI Taxonomy" id="669021"/>
    <lineage>
        <taxon>Eukaryota</taxon>
        <taxon>Fungi</taxon>
        <taxon>Dikarya</taxon>
        <taxon>Ascomycota</taxon>
        <taxon>Pezizomycotina</taxon>
        <taxon>Sordariomycetes</taxon>
        <taxon>Sordariomycetidae</taxon>
        <taxon>Sordariales</taxon>
        <taxon>Chaetomiaceae</taxon>
        <taxon>Chaetomidium</taxon>
    </lineage>
</organism>
<sequence>MAQLENLDTILSQLPDISLPEFDFLDSSFFRSRDGADTGCKLPSPQEALAASGAQSGDKGVWRFPELGVLVKFGHPSKLRLEEALILRVINQLLPITNQIPAPEVFGWKSTHDHDPSRESNFIYMSLLPGLTLQAAWETLSHEDKTSVAQQLAAMVKCLRSVERGPADQVIGSLSRGPVQDLYFSPQFHKGPFTTAQEFHDFVQFISGPWMPVAERAPDPYRPPLPDTVPVLLSHADLYPGNILVVRSPDGSQISISGIVDWEQAGWYPAYWEYCKSMIVGRYDDEWKEQGWVDIVFQPSERDVEAYEAFEFYWASRCP</sequence>
<dbReference type="Pfam" id="PF01636">
    <property type="entry name" value="APH"/>
    <property type="match status" value="1"/>
</dbReference>
<keyword evidence="2" id="KW-0418">Kinase</keyword>
<keyword evidence="2" id="KW-0808">Transferase</keyword>
<keyword evidence="3" id="KW-1185">Reference proteome</keyword>
<dbReference type="Proteomes" id="UP001302745">
    <property type="component" value="Unassembled WGS sequence"/>
</dbReference>
<dbReference type="InterPro" id="IPR051678">
    <property type="entry name" value="AGP_Transferase"/>
</dbReference>
<evidence type="ECO:0000313" key="2">
    <source>
        <dbReference type="EMBL" id="KAK4149457.1"/>
    </source>
</evidence>
<evidence type="ECO:0000259" key="1">
    <source>
        <dbReference type="Pfam" id="PF01636"/>
    </source>
</evidence>
<feature type="domain" description="Aminoglycoside phosphotransferase" evidence="1">
    <location>
        <begin position="77"/>
        <end position="278"/>
    </location>
</feature>